<sequence>MAFADIEHAQRAAHIVELRTKKWSFPMIAKEVGLSRQRCQQLYEKALVEAPNLKVDEMRTEEGELLDMAVRELLAIAMDPKQSGRTRIEAWNSIVKASERKSKLFGLDAPTKHEVWTLDELDRELRDVTEQLRRAEAAEAAGAASG</sequence>
<dbReference type="Proteomes" id="UP001199469">
    <property type="component" value="Unassembled WGS sequence"/>
</dbReference>
<comment type="caution">
    <text evidence="1">The sequence shown here is derived from an EMBL/GenBank/DDBJ whole genome shotgun (WGS) entry which is preliminary data.</text>
</comment>
<gene>
    <name evidence="1" type="ORF">LQ327_08910</name>
</gene>
<dbReference type="RefSeq" id="WP_230731713.1">
    <property type="nucleotide sequence ID" value="NZ_JAJNDB010000001.1"/>
</dbReference>
<reference evidence="1 2" key="1">
    <citation type="submission" date="2021-11" db="EMBL/GenBank/DDBJ databases">
        <title>Draft genome sequence of Actinomycetospora sp. SF1 isolated from the rhizosphere soil.</title>
        <authorList>
            <person name="Duangmal K."/>
            <person name="Chantavorakit T."/>
        </authorList>
    </citation>
    <scope>NUCLEOTIDE SEQUENCE [LARGE SCALE GENOMIC DNA]</scope>
    <source>
        <strain evidence="1 2">TBRC 5722</strain>
    </source>
</reference>
<keyword evidence="2" id="KW-1185">Reference proteome</keyword>
<protein>
    <recommendedName>
        <fullName evidence="3">RNA polymerase sigma-70 region 4 domain-containing protein</fullName>
    </recommendedName>
</protein>
<evidence type="ECO:0000313" key="2">
    <source>
        <dbReference type="Proteomes" id="UP001199469"/>
    </source>
</evidence>
<organism evidence="1 2">
    <name type="scientific">Actinomycetospora endophytica</name>
    <dbReference type="NCBI Taxonomy" id="2291215"/>
    <lineage>
        <taxon>Bacteria</taxon>
        <taxon>Bacillati</taxon>
        <taxon>Actinomycetota</taxon>
        <taxon>Actinomycetes</taxon>
        <taxon>Pseudonocardiales</taxon>
        <taxon>Pseudonocardiaceae</taxon>
        <taxon>Actinomycetospora</taxon>
    </lineage>
</organism>
<name>A0ABS8P5H5_9PSEU</name>
<proteinExistence type="predicted"/>
<accession>A0ABS8P5H5</accession>
<evidence type="ECO:0000313" key="1">
    <source>
        <dbReference type="EMBL" id="MCD2193501.1"/>
    </source>
</evidence>
<evidence type="ECO:0008006" key="3">
    <source>
        <dbReference type="Google" id="ProtNLM"/>
    </source>
</evidence>
<dbReference type="EMBL" id="JAJNDB010000001">
    <property type="protein sequence ID" value="MCD2193501.1"/>
    <property type="molecule type" value="Genomic_DNA"/>
</dbReference>